<keyword evidence="1" id="KW-0812">Transmembrane</keyword>
<keyword evidence="1" id="KW-1133">Transmembrane helix</keyword>
<sequence length="47" mass="4982">MSNIDYSAKNLYAPVRSGKQKLQLAVNVALITAAFVFVAAAVLGIFP</sequence>
<reference evidence="2 3" key="1">
    <citation type="submission" date="2020-08" db="EMBL/GenBank/DDBJ databases">
        <title>Genomic Encyclopedia of Type Strains, Phase IV (KMG-IV): sequencing the most valuable type-strain genomes for metagenomic binning, comparative biology and taxonomic classification.</title>
        <authorList>
            <person name="Goeker M."/>
        </authorList>
    </citation>
    <scope>NUCLEOTIDE SEQUENCE [LARGE SCALE GENOMIC DNA]</scope>
    <source>
        <strain evidence="2 3">DSM 29853</strain>
    </source>
</reference>
<feature type="transmembrane region" description="Helical" evidence="1">
    <location>
        <begin position="24"/>
        <end position="46"/>
    </location>
</feature>
<keyword evidence="1" id="KW-0472">Membrane</keyword>
<dbReference type="Proteomes" id="UP000528286">
    <property type="component" value="Unassembled WGS sequence"/>
</dbReference>
<dbReference type="AlphaFoldDB" id="A0A7W6J5V9"/>
<protein>
    <submittedName>
        <fullName evidence="2">Uncharacterized protein</fullName>
    </submittedName>
</protein>
<evidence type="ECO:0000256" key="1">
    <source>
        <dbReference type="SAM" id="Phobius"/>
    </source>
</evidence>
<organism evidence="2 3">
    <name type="scientific">Gellertiella hungarica</name>
    <dbReference type="NCBI Taxonomy" id="1572859"/>
    <lineage>
        <taxon>Bacteria</taxon>
        <taxon>Pseudomonadati</taxon>
        <taxon>Pseudomonadota</taxon>
        <taxon>Alphaproteobacteria</taxon>
        <taxon>Hyphomicrobiales</taxon>
        <taxon>Rhizobiaceae</taxon>
        <taxon>Gellertiella</taxon>
    </lineage>
</organism>
<dbReference type="EMBL" id="JACIEZ010000004">
    <property type="protein sequence ID" value="MBB4065353.1"/>
    <property type="molecule type" value="Genomic_DNA"/>
</dbReference>
<comment type="caution">
    <text evidence="2">The sequence shown here is derived from an EMBL/GenBank/DDBJ whole genome shotgun (WGS) entry which is preliminary data.</text>
</comment>
<proteinExistence type="predicted"/>
<dbReference type="RefSeq" id="WP_183366640.1">
    <property type="nucleotide sequence ID" value="NZ_JACIEZ010000004.1"/>
</dbReference>
<keyword evidence="3" id="KW-1185">Reference proteome</keyword>
<name>A0A7W6J5V9_9HYPH</name>
<evidence type="ECO:0000313" key="2">
    <source>
        <dbReference type="EMBL" id="MBB4065353.1"/>
    </source>
</evidence>
<accession>A0A7W6J5V9</accession>
<evidence type="ECO:0000313" key="3">
    <source>
        <dbReference type="Proteomes" id="UP000528286"/>
    </source>
</evidence>
<gene>
    <name evidence="2" type="ORF">GGR23_002554</name>
</gene>